<dbReference type="AlphaFoldDB" id="A0A1G2UTT1"/>
<dbReference type="CDD" id="cd00761">
    <property type="entry name" value="Glyco_tranf_GTA_type"/>
    <property type="match status" value="1"/>
</dbReference>
<dbReference type="InterPro" id="IPR059123">
    <property type="entry name" value="StrF_dom"/>
</dbReference>
<name>A0A1G2UTT1_9BACT</name>
<dbReference type="InterPro" id="IPR029044">
    <property type="entry name" value="Nucleotide-diphossugar_trans"/>
</dbReference>
<sequence length="370" mass="42615">MDNQKSFSKEALPISFNKTVNIEKPTLVMKARNAWEMIFKEGFRAFLYKIRRLLYYKGRALLRRIFNSQAGEKLREEAYKYYLAERKLPKLSVIVTVLGQHELSKLCLSKLVSSSIGKMEIVVMDGGGDFVIEKGDLPDKPINIKVVTDKGGYPNFKFWMENTTGDILLFIHNDIMIEENGFDVLLRYIFEKDNRLGMVGFVGSDEMAENGSRLWGTTSNFLGKTYSYKDESWTGTPASLHGQRYDGLTQCVVIDGCVMALRRSAWENLKEPNYPPLLYYHYDRIMSCRMLEAGYTLASIGTACDHLNNMTGGNEKKWHDNVRVICQKNNIPGIKDETGEINWDISLHAEAKRLFILEWRDEKHFIPRKI</sequence>
<dbReference type="SUPFAM" id="SSF53448">
    <property type="entry name" value="Nucleotide-diphospho-sugar transferases"/>
    <property type="match status" value="1"/>
</dbReference>
<organism evidence="2 3">
    <name type="scientific">Candidatus Zambryskibacteria bacterium RIFCSPLOWO2_12_FULL_39_23</name>
    <dbReference type="NCBI Taxonomy" id="1802776"/>
    <lineage>
        <taxon>Bacteria</taxon>
        <taxon>Candidatus Zambryskiibacteriota</taxon>
    </lineage>
</organism>
<dbReference type="Gene3D" id="3.90.550.10">
    <property type="entry name" value="Spore Coat Polysaccharide Biosynthesis Protein SpsA, Chain A"/>
    <property type="match status" value="1"/>
</dbReference>
<dbReference type="Proteomes" id="UP000176558">
    <property type="component" value="Unassembled WGS sequence"/>
</dbReference>
<dbReference type="EMBL" id="MHWT01000011">
    <property type="protein sequence ID" value="OHB12776.1"/>
    <property type="molecule type" value="Genomic_DNA"/>
</dbReference>
<dbReference type="Pfam" id="PF13712">
    <property type="entry name" value="Glyco_tranf_2_5"/>
    <property type="match status" value="1"/>
</dbReference>
<gene>
    <name evidence="2" type="ORF">A3G99_01345</name>
</gene>
<accession>A0A1G2UTT1</accession>
<evidence type="ECO:0000259" key="1">
    <source>
        <dbReference type="Pfam" id="PF13712"/>
    </source>
</evidence>
<reference evidence="2 3" key="1">
    <citation type="journal article" date="2016" name="Nat. Commun.">
        <title>Thousands of microbial genomes shed light on interconnected biogeochemical processes in an aquifer system.</title>
        <authorList>
            <person name="Anantharaman K."/>
            <person name="Brown C.T."/>
            <person name="Hug L.A."/>
            <person name="Sharon I."/>
            <person name="Castelle C.J."/>
            <person name="Probst A.J."/>
            <person name="Thomas B.C."/>
            <person name="Singh A."/>
            <person name="Wilkins M.J."/>
            <person name="Karaoz U."/>
            <person name="Brodie E.L."/>
            <person name="Williams K.H."/>
            <person name="Hubbard S.S."/>
            <person name="Banfield J.F."/>
        </authorList>
    </citation>
    <scope>NUCLEOTIDE SEQUENCE [LARGE SCALE GENOMIC DNA]</scope>
</reference>
<evidence type="ECO:0000313" key="3">
    <source>
        <dbReference type="Proteomes" id="UP000176558"/>
    </source>
</evidence>
<evidence type="ECO:0000313" key="2">
    <source>
        <dbReference type="EMBL" id="OHB12776.1"/>
    </source>
</evidence>
<feature type="domain" description="Streptomycin biosynthesis protein StrF" evidence="1">
    <location>
        <begin position="160"/>
        <end position="295"/>
    </location>
</feature>
<protein>
    <recommendedName>
        <fullName evidence="1">Streptomycin biosynthesis protein StrF domain-containing protein</fullName>
    </recommendedName>
</protein>
<proteinExistence type="predicted"/>
<comment type="caution">
    <text evidence="2">The sequence shown here is derived from an EMBL/GenBank/DDBJ whole genome shotgun (WGS) entry which is preliminary data.</text>
</comment>